<protein>
    <submittedName>
        <fullName evidence="3">Oidioi.mRNA.OKI2018_I69.chr2.g6767.t1.cds</fullName>
    </submittedName>
</protein>
<feature type="region of interest" description="Disordered" evidence="1">
    <location>
        <begin position="16"/>
        <end position="55"/>
    </location>
</feature>
<evidence type="ECO:0000259" key="2">
    <source>
        <dbReference type="SMART" id="SM00731"/>
    </source>
</evidence>
<dbReference type="Pfam" id="PF10263">
    <property type="entry name" value="SprT-like"/>
    <property type="match status" value="1"/>
</dbReference>
<feature type="domain" description="SprT-like" evidence="2">
    <location>
        <begin position="339"/>
        <end position="500"/>
    </location>
</feature>
<keyword evidence="4" id="KW-1185">Reference proteome</keyword>
<reference evidence="3 4" key="1">
    <citation type="submission" date="2021-04" db="EMBL/GenBank/DDBJ databases">
        <authorList>
            <person name="Bliznina A."/>
        </authorList>
    </citation>
    <scope>NUCLEOTIDE SEQUENCE [LARGE SCALE GENOMIC DNA]</scope>
</reference>
<dbReference type="PANTHER" id="PTHR23099">
    <property type="entry name" value="TRANSCRIPTIONAL REGULATOR"/>
    <property type="match status" value="1"/>
</dbReference>
<dbReference type="SMART" id="SM00731">
    <property type="entry name" value="SprT"/>
    <property type="match status" value="1"/>
</dbReference>
<evidence type="ECO:0000313" key="3">
    <source>
        <dbReference type="EMBL" id="CAG5112569.1"/>
    </source>
</evidence>
<proteinExistence type="predicted"/>
<evidence type="ECO:0000256" key="1">
    <source>
        <dbReference type="SAM" id="MobiDB-lite"/>
    </source>
</evidence>
<name>A0ABN7TDA9_OIKDI</name>
<evidence type="ECO:0000313" key="4">
    <source>
        <dbReference type="Proteomes" id="UP001158576"/>
    </source>
</evidence>
<dbReference type="EMBL" id="OU015567">
    <property type="protein sequence ID" value="CAG5112569.1"/>
    <property type="molecule type" value="Genomic_DNA"/>
</dbReference>
<organism evidence="3 4">
    <name type="scientific">Oikopleura dioica</name>
    <name type="common">Tunicate</name>
    <dbReference type="NCBI Taxonomy" id="34765"/>
    <lineage>
        <taxon>Eukaryota</taxon>
        <taxon>Metazoa</taxon>
        <taxon>Chordata</taxon>
        <taxon>Tunicata</taxon>
        <taxon>Appendicularia</taxon>
        <taxon>Copelata</taxon>
        <taxon>Oikopleuridae</taxon>
        <taxon>Oikopleura</taxon>
    </lineage>
</organism>
<feature type="region of interest" description="Disordered" evidence="1">
    <location>
        <begin position="70"/>
        <end position="112"/>
    </location>
</feature>
<dbReference type="PANTHER" id="PTHR23099:SF0">
    <property type="entry name" value="GERM CELL NUCLEAR ACIDIC PROTEIN"/>
    <property type="match status" value="1"/>
</dbReference>
<feature type="compositionally biased region" description="Basic and acidic residues" evidence="1">
    <location>
        <begin position="24"/>
        <end position="55"/>
    </location>
</feature>
<dbReference type="InterPro" id="IPR006640">
    <property type="entry name" value="SprT-like_domain"/>
</dbReference>
<feature type="compositionally biased region" description="Basic and acidic residues" evidence="1">
    <location>
        <begin position="79"/>
        <end position="108"/>
    </location>
</feature>
<sequence length="513" mass="59231">MDSSDDEWIAAVTKSAKILRRKKQTEPRRRSLGDLDKDKIDKKKRTPEPKQKLNFDVELSSDEEIEINVPTRFRTPAKKQVEEKVSDDEKNFELPKPKNTSETKKTSDTDSEVDELEAFFTKMKTPSRSLRPVSPEDELEDFIVSDSEDVGGEEISHRATINFNETTILNPEPVYTDDEDNKENFEDSIMEVPTPSDPFSDSSDKFMKNIRESAKKSRKKKEHKLPKFTAGVTPDSIRKIMKTNVRNERLNSPKTPKSKADRLMDKQLYRDFSPRKTPSKVYTTPVKTPTIKKSETTPCGFDQCILYDVDQWSSKRLKDNLTELIEEIYETINRTIFGLKLPVNVKHQGENVFTSKDGLMTIVWNKHLRSTAGRCRSGVDKSSAKKKCSVELAPHILDTAPRIRDTLLHELIHAANWIIDEDPLAGHGPKFRAWGFKSLKTHPEIPPVKTTHSYQINYKYWWECENMERGTCTVKIGRKTNSLKLDRVRCAKCGGNFVYVRFKYHQKEKRLKV</sequence>
<dbReference type="Proteomes" id="UP001158576">
    <property type="component" value="Chromosome 2"/>
</dbReference>
<gene>
    <name evidence="3" type="ORF">OKIOD_LOCUS15532</name>
</gene>
<accession>A0ABN7TDA9</accession>